<dbReference type="GO" id="GO:0005524">
    <property type="term" value="F:ATP binding"/>
    <property type="evidence" value="ECO:0007669"/>
    <property type="project" value="UniProtKB-KW"/>
</dbReference>
<accession>T0HAX5</accession>
<evidence type="ECO:0000256" key="6">
    <source>
        <dbReference type="ARBA" id="ARBA00023136"/>
    </source>
</evidence>
<dbReference type="eggNOG" id="COG2274">
    <property type="taxonomic scope" value="Bacteria"/>
</dbReference>
<evidence type="ECO:0000256" key="1">
    <source>
        <dbReference type="ARBA" id="ARBA00004651"/>
    </source>
</evidence>
<dbReference type="InterPro" id="IPR011527">
    <property type="entry name" value="ABC1_TM_dom"/>
</dbReference>
<dbReference type="Pfam" id="PF00664">
    <property type="entry name" value="ABC_membrane"/>
    <property type="match status" value="1"/>
</dbReference>
<evidence type="ECO:0000256" key="2">
    <source>
        <dbReference type="ARBA" id="ARBA00022692"/>
    </source>
</evidence>
<feature type="domain" description="ABC transmembrane type-1" evidence="10">
    <location>
        <begin position="142"/>
        <end position="417"/>
    </location>
</feature>
<protein>
    <recommendedName>
        <fullName evidence="13">ABC transporter</fullName>
    </recommendedName>
</protein>
<dbReference type="RefSeq" id="WP_021247376.1">
    <property type="nucleotide sequence ID" value="NZ_ATIB01000090.1"/>
</dbReference>
<feature type="region of interest" description="Disordered" evidence="7">
    <location>
        <begin position="684"/>
        <end position="703"/>
    </location>
</feature>
<feature type="transmembrane region" description="Helical" evidence="8">
    <location>
        <begin position="250"/>
        <end position="272"/>
    </location>
</feature>
<keyword evidence="12" id="KW-1185">Reference proteome</keyword>
<feature type="domain" description="ABC transporter" evidence="9">
    <location>
        <begin position="457"/>
        <end position="692"/>
    </location>
</feature>
<feature type="transmembrane region" description="Helical" evidence="8">
    <location>
        <begin position="175"/>
        <end position="195"/>
    </location>
</feature>
<feature type="transmembrane region" description="Helical" evidence="8">
    <location>
        <begin position="278"/>
        <end position="297"/>
    </location>
</feature>
<comment type="caution">
    <text evidence="11">The sequence shown here is derived from an EMBL/GenBank/DDBJ whole genome shotgun (WGS) entry which is preliminary data.</text>
</comment>
<keyword evidence="4" id="KW-0067">ATP-binding</keyword>
<keyword evidence="2 8" id="KW-0812">Transmembrane</keyword>
<evidence type="ECO:0008006" key="13">
    <source>
        <dbReference type="Google" id="ProtNLM"/>
    </source>
</evidence>
<evidence type="ECO:0000313" key="12">
    <source>
        <dbReference type="Proteomes" id="UP000015524"/>
    </source>
</evidence>
<evidence type="ECO:0000259" key="10">
    <source>
        <dbReference type="PROSITE" id="PS50929"/>
    </source>
</evidence>
<evidence type="ECO:0000256" key="7">
    <source>
        <dbReference type="SAM" id="MobiDB-lite"/>
    </source>
</evidence>
<dbReference type="EMBL" id="ATIB01000090">
    <property type="protein sequence ID" value="EQA96514.1"/>
    <property type="molecule type" value="Genomic_DNA"/>
</dbReference>
<evidence type="ECO:0000256" key="4">
    <source>
        <dbReference type="ARBA" id="ARBA00022840"/>
    </source>
</evidence>
<keyword evidence="5 8" id="KW-1133">Transmembrane helix</keyword>
<feature type="compositionally biased region" description="Low complexity" evidence="7">
    <location>
        <begin position="687"/>
        <end position="703"/>
    </location>
</feature>
<sequence length="703" mass="75585">MTHNSLTDAVEYYAHLRGISLPPGWSKDVEDADLHIDGSAPEKIVRRLCSLLGWDAPAVLHDRPRPDQFPLLVLAGDEWKVVEQWENEEAMRVAGLDQPLLPYDPALIFHALSFPEIMSGASAPTALSVFWRAIMKRKHVLIMAALATVFANIIALATSLYSMQLYDRVIPLGSFSTLWVLTAGVAVALAIDFVLRSLRSLMIEREAADIDAEVAEFFFAHSQSVRLDARPPGIGTMAAQLRGMEQVRNVMSSASLFLIADLPFALFFIVVIALLGGVVAIVPIISLPIALLLAFILGRMIQQGTNRAQVSGNRKNGMLVESLDAAESIKASRGGWFMLARWNRLVREVHHYEDPVKRVSAVAGTIFGTLQQVGYVAMMAVGAFEVGEGKMTSGALLACSIIGGRINGPLIAMLPNLMVQWGYARSSLRALDGILQLPLERTSGQASLRPENLGGAMEARNIGFAYAGARSGLAVDRLVIAPGERVAIIGGVGSGKTTLLRILAGLFHPQSGTIRLGGLDMTQIAEDVLRRHIGYLPQDFQLVHGSLRDNIVMGLGNVSDDAVMAVAQKTGLIGLISGHPSGLDLTIQEGGRGLSGGQRTLVGLTRLLLASPRLWLLDEPTANLDQNAENAILRALDEALSPEDTLIFVTHKLQLLGQVKRVILLGEGRVLLDGPTAEVIARLQGRPASSSRNAPSPIAAVKP</sequence>
<dbReference type="InterPro" id="IPR003593">
    <property type="entry name" value="AAA+_ATPase"/>
</dbReference>
<dbReference type="InterPro" id="IPR027417">
    <property type="entry name" value="P-loop_NTPase"/>
</dbReference>
<evidence type="ECO:0000256" key="8">
    <source>
        <dbReference type="SAM" id="Phobius"/>
    </source>
</evidence>
<dbReference type="PANTHER" id="PTHR43394">
    <property type="entry name" value="ATP-DEPENDENT PERMEASE MDL1, MITOCHONDRIAL"/>
    <property type="match status" value="1"/>
</dbReference>
<feature type="transmembrane region" description="Helical" evidence="8">
    <location>
        <begin position="140"/>
        <end position="163"/>
    </location>
</feature>
<dbReference type="PROSITE" id="PS50929">
    <property type="entry name" value="ABC_TM1F"/>
    <property type="match status" value="1"/>
</dbReference>
<dbReference type="SUPFAM" id="SSF52540">
    <property type="entry name" value="P-loop containing nucleoside triphosphate hydrolases"/>
    <property type="match status" value="1"/>
</dbReference>
<gene>
    <name evidence="11" type="ORF">L485_24325</name>
</gene>
<evidence type="ECO:0000256" key="5">
    <source>
        <dbReference type="ARBA" id="ARBA00022989"/>
    </source>
</evidence>
<dbReference type="InterPro" id="IPR036640">
    <property type="entry name" value="ABC1_TM_sf"/>
</dbReference>
<name>T0HAX5_9SPHN</name>
<dbReference type="Pfam" id="PF00005">
    <property type="entry name" value="ABC_tran"/>
    <property type="match status" value="1"/>
</dbReference>
<dbReference type="PANTHER" id="PTHR43394:SF1">
    <property type="entry name" value="ATP-BINDING CASSETTE SUB-FAMILY B MEMBER 10, MITOCHONDRIAL"/>
    <property type="match status" value="1"/>
</dbReference>
<dbReference type="AlphaFoldDB" id="T0HAX5"/>
<keyword evidence="3" id="KW-0547">Nucleotide-binding</keyword>
<reference evidence="11 12" key="1">
    <citation type="journal article" date="2013" name="Genome Announc.">
        <title>Draft Genome Sequence of a Hexachlorocyclohexane-Degrading Bacterium, Sphingobium baderi Strain LL03T.</title>
        <authorList>
            <person name="Kaur J."/>
            <person name="Verma H."/>
            <person name="Tripathi C."/>
            <person name="Khurana J.P."/>
            <person name="Lal R."/>
        </authorList>
    </citation>
    <scope>NUCLEOTIDE SEQUENCE [LARGE SCALE GENOMIC DNA]</scope>
    <source>
        <strain evidence="11 12">LL03</strain>
    </source>
</reference>
<dbReference type="SMART" id="SM00382">
    <property type="entry name" value="AAA"/>
    <property type="match status" value="1"/>
</dbReference>
<dbReference type="InterPro" id="IPR039421">
    <property type="entry name" value="Type_1_exporter"/>
</dbReference>
<keyword evidence="6 8" id="KW-0472">Membrane</keyword>
<evidence type="ECO:0000256" key="3">
    <source>
        <dbReference type="ARBA" id="ARBA00022741"/>
    </source>
</evidence>
<dbReference type="Gene3D" id="3.40.50.300">
    <property type="entry name" value="P-loop containing nucleotide triphosphate hydrolases"/>
    <property type="match status" value="1"/>
</dbReference>
<dbReference type="Gene3D" id="1.20.1560.10">
    <property type="entry name" value="ABC transporter type 1, transmembrane domain"/>
    <property type="match status" value="1"/>
</dbReference>
<organism evidence="11 12">
    <name type="scientific">Sphingobium baderi LL03</name>
    <dbReference type="NCBI Taxonomy" id="1114964"/>
    <lineage>
        <taxon>Bacteria</taxon>
        <taxon>Pseudomonadati</taxon>
        <taxon>Pseudomonadota</taxon>
        <taxon>Alphaproteobacteria</taxon>
        <taxon>Sphingomonadales</taxon>
        <taxon>Sphingomonadaceae</taxon>
        <taxon>Sphingobium</taxon>
    </lineage>
</organism>
<dbReference type="PATRIC" id="fig|1114964.3.peg.4776"/>
<dbReference type="SUPFAM" id="SSF90123">
    <property type="entry name" value="ABC transporter transmembrane region"/>
    <property type="match status" value="1"/>
</dbReference>
<dbReference type="GO" id="GO:0005886">
    <property type="term" value="C:plasma membrane"/>
    <property type="evidence" value="ECO:0007669"/>
    <property type="project" value="UniProtKB-SubCell"/>
</dbReference>
<comment type="subcellular location">
    <subcellularLocation>
        <location evidence="1">Cell membrane</location>
        <topology evidence="1">Multi-pass membrane protein</topology>
    </subcellularLocation>
</comment>
<dbReference type="GO" id="GO:0016887">
    <property type="term" value="F:ATP hydrolysis activity"/>
    <property type="evidence" value="ECO:0007669"/>
    <property type="project" value="InterPro"/>
</dbReference>
<dbReference type="GO" id="GO:0015421">
    <property type="term" value="F:ABC-type oligopeptide transporter activity"/>
    <property type="evidence" value="ECO:0007669"/>
    <property type="project" value="TreeGrafter"/>
</dbReference>
<evidence type="ECO:0000259" key="9">
    <source>
        <dbReference type="PROSITE" id="PS50893"/>
    </source>
</evidence>
<dbReference type="Proteomes" id="UP000015524">
    <property type="component" value="Unassembled WGS sequence"/>
</dbReference>
<evidence type="ECO:0000313" key="11">
    <source>
        <dbReference type="EMBL" id="EQA96514.1"/>
    </source>
</evidence>
<dbReference type="PROSITE" id="PS50893">
    <property type="entry name" value="ABC_TRANSPORTER_2"/>
    <property type="match status" value="1"/>
</dbReference>
<dbReference type="InterPro" id="IPR003439">
    <property type="entry name" value="ABC_transporter-like_ATP-bd"/>
</dbReference>
<proteinExistence type="predicted"/>